<feature type="binding site" evidence="9">
    <location>
        <position position="255"/>
    </location>
    <ligand>
        <name>sn-glycerol 3-phosphate</name>
        <dbReference type="ChEBI" id="CHEBI:57597"/>
    </ligand>
</feature>
<proteinExistence type="inferred from homology"/>
<dbReference type="GO" id="GO:0005524">
    <property type="term" value="F:ATP binding"/>
    <property type="evidence" value="ECO:0007669"/>
    <property type="project" value="UniProtKB-UniRule"/>
</dbReference>
<dbReference type="EC" id="2.7.1.30" evidence="9"/>
<dbReference type="PROSITE" id="PS00445">
    <property type="entry name" value="FGGY_KINASES_2"/>
    <property type="match status" value="1"/>
</dbReference>
<reference evidence="13" key="1">
    <citation type="submission" date="2016-04" db="EMBL/GenBank/DDBJ databases">
        <authorList>
            <person name="Evans L.H."/>
            <person name="Alamgir A."/>
            <person name="Owens N."/>
            <person name="Weber N.D."/>
            <person name="Virtaneva K."/>
            <person name="Barbian K."/>
            <person name="Babar A."/>
            <person name="Rosenke K."/>
        </authorList>
    </citation>
    <scope>NUCLEOTIDE SEQUENCE</scope>
    <source>
        <strain evidence="13">86</strain>
    </source>
</reference>
<feature type="binding site" evidence="9">
    <location>
        <position position="93"/>
    </location>
    <ligand>
        <name>glycerol</name>
        <dbReference type="ChEBI" id="CHEBI:17754"/>
    </ligand>
</feature>
<dbReference type="HAMAP" id="MF_00186">
    <property type="entry name" value="Glycerol_kin"/>
    <property type="match status" value="1"/>
</dbReference>
<feature type="binding site" evidence="9">
    <location>
        <position position="421"/>
    </location>
    <ligand>
        <name>ADP</name>
        <dbReference type="ChEBI" id="CHEBI:456216"/>
    </ligand>
</feature>
<dbReference type="UniPathway" id="UPA00618">
    <property type="reaction ID" value="UER00672"/>
</dbReference>
<sequence>MTEDEKERSMEKQYIVALDQGTTSSRTVVLDRDASIVAVSQREFPQIFPQSGWVEHNPMQIWATQSATMTEALAEAGITSDQIAGIGITNQRETTVVWEADSGRPVYNAIVWQCRRTAAICEELKKDKEFEAYIRENTGLLLDPYFSGTKVKWILDNVEGAKAKADKGELRFGTIDTWLIWNMTQGRVHVTDYTNASRTLLFNIHKLEWDDVILKKLGIPRSMLPEVKSSSEVYGQTNIGGKGGTRIPISGIAGDQQAALFGQLCVENGMAKNTYGTGCFLLLNTGKKAVRSQNGLITTLACGPKGEVAYALEGSIFVAGSAIQWLRDELKLVSDSSDTEYFAGKAETSGGVYVIPAFTGLGAPYWDPYARGAIVGISRGTSAKHIIRATLESIAYQTKDVLEAMQADSGMTLQALRVDGGASANNFLMQFQADILGVKVERPKILEVTALGAAFLAGMAVGYWKGLDDVKSRLAVDRIFDPSTDKQKQITRYNGWKKAVTKALKWIDVDG</sequence>
<feature type="binding site" evidence="9">
    <location>
        <position position="92"/>
    </location>
    <ligand>
        <name>sn-glycerol 3-phosphate</name>
        <dbReference type="ChEBI" id="CHEBI:57597"/>
    </ligand>
</feature>
<dbReference type="PANTHER" id="PTHR10196">
    <property type="entry name" value="SUGAR KINASE"/>
    <property type="match status" value="1"/>
</dbReference>
<dbReference type="SUPFAM" id="SSF53067">
    <property type="entry name" value="Actin-like ATPase domain"/>
    <property type="match status" value="2"/>
</dbReference>
<comment type="similarity">
    <text evidence="2 9 10">Belongs to the FGGY kinase family.</text>
</comment>
<feature type="binding site" evidence="9">
    <location>
        <position position="22"/>
    </location>
    <ligand>
        <name>sn-glycerol 3-phosphate</name>
        <dbReference type="ChEBI" id="CHEBI:57597"/>
    </ligand>
</feature>
<feature type="binding site" evidence="9">
    <location>
        <position position="92"/>
    </location>
    <ligand>
        <name>glycerol</name>
        <dbReference type="ChEBI" id="CHEBI:17754"/>
    </ligand>
</feature>
<dbReference type="InterPro" id="IPR018484">
    <property type="entry name" value="FGGY_N"/>
</dbReference>
<evidence type="ECO:0000256" key="4">
    <source>
        <dbReference type="ARBA" id="ARBA00022741"/>
    </source>
</evidence>
<feature type="binding site" evidence="9">
    <location>
        <position position="277"/>
    </location>
    <ligand>
        <name>ATP</name>
        <dbReference type="ChEBI" id="CHEBI:30616"/>
    </ligand>
</feature>
<dbReference type="NCBIfam" id="NF000756">
    <property type="entry name" value="PRK00047.1"/>
    <property type="match status" value="1"/>
</dbReference>
<keyword evidence="7 9" id="KW-0067">ATP-binding</keyword>
<feature type="binding site" evidence="9">
    <location>
        <position position="24"/>
    </location>
    <ligand>
        <name>ATP</name>
        <dbReference type="ChEBI" id="CHEBI:30616"/>
    </ligand>
</feature>
<dbReference type="InterPro" id="IPR043129">
    <property type="entry name" value="ATPase_NBD"/>
</dbReference>
<evidence type="ECO:0000256" key="3">
    <source>
        <dbReference type="ARBA" id="ARBA00022679"/>
    </source>
</evidence>
<evidence type="ECO:0000256" key="10">
    <source>
        <dbReference type="RuleBase" id="RU003733"/>
    </source>
</evidence>
<dbReference type="FunFam" id="3.30.420.40:FF:000008">
    <property type="entry name" value="Glycerol kinase"/>
    <property type="match status" value="1"/>
</dbReference>
<comment type="function">
    <text evidence="9">Key enzyme in the regulation of glycerol uptake and metabolism. Catalyzes the phosphorylation of glycerol to yield sn-glycerol 3-phosphate.</text>
</comment>
<feature type="binding site" evidence="9">
    <location>
        <position position="26"/>
    </location>
    <ligand>
        <name>ADP</name>
        <dbReference type="ChEBI" id="CHEBI:456216"/>
    </ligand>
</feature>
<feature type="binding site" evidence="9">
    <location>
        <position position="277"/>
    </location>
    <ligand>
        <name>ADP</name>
        <dbReference type="ChEBI" id="CHEBI:456216"/>
    </ligand>
</feature>
<evidence type="ECO:0000313" key="13">
    <source>
        <dbReference type="EMBL" id="SBW00765.1"/>
    </source>
</evidence>
<feature type="binding site" evidence="9">
    <location>
        <position position="145"/>
    </location>
    <ligand>
        <name>glycerol</name>
        <dbReference type="ChEBI" id="CHEBI:17754"/>
    </ligand>
</feature>
<feature type="binding site" evidence="9">
    <location>
        <position position="22"/>
    </location>
    <ligand>
        <name>ADP</name>
        <dbReference type="ChEBI" id="CHEBI:456216"/>
    </ligand>
</feature>
<evidence type="ECO:0000256" key="2">
    <source>
        <dbReference type="ARBA" id="ARBA00009156"/>
    </source>
</evidence>
<dbReference type="GO" id="GO:0006072">
    <property type="term" value="P:glycerol-3-phosphate metabolic process"/>
    <property type="evidence" value="ECO:0007669"/>
    <property type="project" value="InterPro"/>
</dbReference>
<dbReference type="Pfam" id="PF02782">
    <property type="entry name" value="FGGY_C"/>
    <property type="match status" value="1"/>
</dbReference>
<feature type="binding site" evidence="9">
    <location>
        <position position="421"/>
    </location>
    <ligand>
        <name>ATP</name>
        <dbReference type="ChEBI" id="CHEBI:30616"/>
    </ligand>
</feature>
<comment type="catalytic activity">
    <reaction evidence="8 9">
        <text>glycerol + ATP = sn-glycerol 3-phosphate + ADP + H(+)</text>
        <dbReference type="Rhea" id="RHEA:21644"/>
        <dbReference type="ChEBI" id="CHEBI:15378"/>
        <dbReference type="ChEBI" id="CHEBI:17754"/>
        <dbReference type="ChEBI" id="CHEBI:30616"/>
        <dbReference type="ChEBI" id="CHEBI:57597"/>
        <dbReference type="ChEBI" id="CHEBI:456216"/>
        <dbReference type="EC" id="2.7.1.30"/>
    </reaction>
</comment>
<evidence type="ECO:0000256" key="6">
    <source>
        <dbReference type="ARBA" id="ARBA00022798"/>
    </source>
</evidence>
<evidence type="ECO:0000259" key="11">
    <source>
        <dbReference type="Pfam" id="PF00370"/>
    </source>
</evidence>
<dbReference type="PANTHER" id="PTHR10196:SF69">
    <property type="entry name" value="GLYCEROL KINASE"/>
    <property type="match status" value="1"/>
</dbReference>
<keyword evidence="3 9" id="KW-0808">Transferase</keyword>
<feature type="binding site" evidence="9">
    <location>
        <position position="22"/>
    </location>
    <ligand>
        <name>ATP</name>
        <dbReference type="ChEBI" id="CHEBI:30616"/>
    </ligand>
</feature>
<dbReference type="GO" id="GO:0019563">
    <property type="term" value="P:glycerol catabolic process"/>
    <property type="evidence" value="ECO:0007669"/>
    <property type="project" value="UniProtKB-UniRule"/>
</dbReference>
<dbReference type="FunFam" id="3.30.420.40:FF:000007">
    <property type="entry name" value="Glycerol kinase"/>
    <property type="match status" value="1"/>
</dbReference>
<feature type="domain" description="Carbohydrate kinase FGGY C-terminal" evidence="12">
    <location>
        <begin position="272"/>
        <end position="460"/>
    </location>
</feature>
<feature type="binding site" evidence="9">
    <location>
        <position position="93"/>
    </location>
    <ligand>
        <name>sn-glycerol 3-phosphate</name>
        <dbReference type="ChEBI" id="CHEBI:57597"/>
    </ligand>
</feature>
<dbReference type="PIRSF" id="PIRSF000538">
    <property type="entry name" value="GlpK"/>
    <property type="match status" value="1"/>
</dbReference>
<comment type="pathway">
    <text evidence="1 9">Polyol metabolism; glycerol degradation via glycerol kinase pathway; sn-glycerol 3-phosphate from glycerol: step 1/1.</text>
</comment>
<evidence type="ECO:0000256" key="8">
    <source>
        <dbReference type="ARBA" id="ARBA00052101"/>
    </source>
</evidence>
<keyword evidence="5 9" id="KW-0418">Kinase</keyword>
<dbReference type="Pfam" id="PF00370">
    <property type="entry name" value="FGGY_N"/>
    <property type="match status" value="1"/>
</dbReference>
<evidence type="ECO:0000256" key="5">
    <source>
        <dbReference type="ARBA" id="ARBA00022777"/>
    </source>
</evidence>
<evidence type="ECO:0000256" key="1">
    <source>
        <dbReference type="ARBA" id="ARBA00005190"/>
    </source>
</evidence>
<feature type="binding site" evidence="9">
    <location>
        <position position="425"/>
    </location>
    <ligand>
        <name>ADP</name>
        <dbReference type="ChEBI" id="CHEBI:456216"/>
    </ligand>
</feature>
<feature type="binding site" evidence="9">
    <location>
        <position position="255"/>
    </location>
    <ligand>
        <name>glycerol</name>
        <dbReference type="ChEBI" id="CHEBI:17754"/>
    </ligand>
</feature>
<protein>
    <recommendedName>
        <fullName evidence="9">Glycerol kinase</fullName>
        <ecNumber evidence="9">2.7.1.30</ecNumber>
    </recommendedName>
    <alternativeName>
        <fullName evidence="9">ATP:glycerol 3-phosphotransferase</fullName>
    </alternativeName>
    <alternativeName>
        <fullName evidence="9">Glycerokinase</fullName>
        <shortName evidence="9">GK</shortName>
    </alternativeName>
</protein>
<organism evidence="13">
    <name type="scientific">uncultured delta proteobacterium</name>
    <dbReference type="NCBI Taxonomy" id="34034"/>
    <lineage>
        <taxon>Bacteria</taxon>
        <taxon>Deltaproteobacteria</taxon>
        <taxon>environmental samples</taxon>
    </lineage>
</organism>
<gene>
    <name evidence="9 13" type="primary">glpK</name>
    <name evidence="13" type="ORF">KL86DPRO_11839</name>
</gene>
<dbReference type="PROSITE" id="PS00933">
    <property type="entry name" value="FGGY_KINASES_1"/>
    <property type="match status" value="1"/>
</dbReference>
<evidence type="ECO:0000259" key="12">
    <source>
        <dbReference type="Pfam" id="PF02782"/>
    </source>
</evidence>
<feature type="binding site" evidence="9">
    <location>
        <position position="324"/>
    </location>
    <ligand>
        <name>ATP</name>
        <dbReference type="ChEBI" id="CHEBI:30616"/>
    </ligand>
</feature>
<dbReference type="InterPro" id="IPR005999">
    <property type="entry name" value="Glycerol_kin"/>
</dbReference>
<evidence type="ECO:0000256" key="9">
    <source>
        <dbReference type="HAMAP-Rule" id="MF_00186"/>
    </source>
</evidence>
<dbReference type="AlphaFoldDB" id="A0A212JN68"/>
<dbReference type="NCBIfam" id="TIGR01311">
    <property type="entry name" value="glycerol_kin"/>
    <property type="match status" value="1"/>
</dbReference>
<feature type="binding site" evidence="9">
    <location>
        <position position="320"/>
    </location>
    <ligand>
        <name>ATP</name>
        <dbReference type="ChEBI" id="CHEBI:30616"/>
    </ligand>
</feature>
<feature type="binding site" evidence="9">
    <location>
        <position position="23"/>
    </location>
    <ligand>
        <name>ATP</name>
        <dbReference type="ChEBI" id="CHEBI:30616"/>
    </ligand>
</feature>
<name>A0A212JN68_9DELT</name>
<accession>A0A212JN68</accession>
<keyword evidence="4 9" id="KW-0547">Nucleotide-binding</keyword>
<dbReference type="InterPro" id="IPR018485">
    <property type="entry name" value="FGGY_C"/>
</dbReference>
<dbReference type="InterPro" id="IPR018483">
    <property type="entry name" value="Carb_kinase_FGGY_CS"/>
</dbReference>
<feature type="domain" description="Carbohydrate kinase FGGY N-terminal" evidence="11">
    <location>
        <begin position="14"/>
        <end position="262"/>
    </location>
</feature>
<feature type="binding site" evidence="9">
    <location>
        <position position="145"/>
    </location>
    <ligand>
        <name>sn-glycerol 3-phosphate</name>
        <dbReference type="ChEBI" id="CHEBI:57597"/>
    </ligand>
</feature>
<dbReference type="GO" id="GO:0005829">
    <property type="term" value="C:cytosol"/>
    <property type="evidence" value="ECO:0007669"/>
    <property type="project" value="TreeGrafter"/>
</dbReference>
<dbReference type="Gene3D" id="3.30.420.40">
    <property type="match status" value="2"/>
</dbReference>
<dbReference type="InterPro" id="IPR000577">
    <property type="entry name" value="Carb_kinase_FGGY"/>
</dbReference>
<keyword evidence="6 9" id="KW-0319">Glycerol metabolism</keyword>
<dbReference type="GO" id="GO:0004370">
    <property type="term" value="F:glycerol kinase activity"/>
    <property type="evidence" value="ECO:0007669"/>
    <property type="project" value="UniProtKB-UniRule"/>
</dbReference>
<dbReference type="EMBL" id="FLUQ01000001">
    <property type="protein sequence ID" value="SBW00765.1"/>
    <property type="molecule type" value="Genomic_DNA"/>
</dbReference>
<feature type="binding site" evidence="9">
    <location>
        <position position="256"/>
    </location>
    <ligand>
        <name>glycerol</name>
        <dbReference type="ChEBI" id="CHEBI:17754"/>
    </ligand>
</feature>
<evidence type="ECO:0000256" key="7">
    <source>
        <dbReference type="ARBA" id="ARBA00022840"/>
    </source>
</evidence>
<dbReference type="CDD" id="cd07786">
    <property type="entry name" value="FGGY_EcGK_like"/>
    <property type="match status" value="1"/>
</dbReference>
<comment type="activity regulation">
    <text evidence="9">Inhibited by fructose 1,6-bisphosphate (FBP).</text>
</comment>
<feature type="binding site" evidence="9">
    <location>
        <position position="320"/>
    </location>
    <ligand>
        <name>ADP</name>
        <dbReference type="ChEBI" id="CHEBI:456216"/>
    </ligand>
</feature>